<accession>A0ABP9DSB8</accession>
<feature type="compositionally biased region" description="Basic and acidic residues" evidence="1">
    <location>
        <begin position="235"/>
        <end position="245"/>
    </location>
</feature>
<dbReference type="EMBL" id="BAABJY010000001">
    <property type="protein sequence ID" value="GAA4853754.1"/>
    <property type="molecule type" value="Genomic_DNA"/>
</dbReference>
<protein>
    <recommendedName>
        <fullName evidence="4">General secretion pathway protein GspN</fullName>
    </recommendedName>
</protein>
<keyword evidence="3" id="KW-1185">Reference proteome</keyword>
<feature type="compositionally biased region" description="Pro residues" evidence="1">
    <location>
        <begin position="255"/>
        <end position="264"/>
    </location>
</feature>
<organism evidence="2 3">
    <name type="scientific">Luteimonas vadosa</name>
    <dbReference type="NCBI Taxonomy" id="1165507"/>
    <lineage>
        <taxon>Bacteria</taxon>
        <taxon>Pseudomonadati</taxon>
        <taxon>Pseudomonadota</taxon>
        <taxon>Gammaproteobacteria</taxon>
        <taxon>Lysobacterales</taxon>
        <taxon>Lysobacteraceae</taxon>
        <taxon>Luteimonas</taxon>
    </lineage>
</organism>
<comment type="caution">
    <text evidence="2">The sequence shown here is derived from an EMBL/GenBank/DDBJ whole genome shotgun (WGS) entry which is preliminary data.</text>
</comment>
<reference evidence="3" key="1">
    <citation type="journal article" date="2019" name="Int. J. Syst. Evol. Microbiol.">
        <title>The Global Catalogue of Microorganisms (GCM) 10K type strain sequencing project: providing services to taxonomists for standard genome sequencing and annotation.</title>
        <authorList>
            <consortium name="The Broad Institute Genomics Platform"/>
            <consortium name="The Broad Institute Genome Sequencing Center for Infectious Disease"/>
            <person name="Wu L."/>
            <person name="Ma J."/>
        </authorList>
    </citation>
    <scope>NUCLEOTIDE SEQUENCE [LARGE SCALE GENOMIC DNA]</scope>
    <source>
        <strain evidence="3">JCM 18392</strain>
    </source>
</reference>
<dbReference type="RefSeq" id="WP_345293546.1">
    <property type="nucleotide sequence ID" value="NZ_BAABJY010000001.1"/>
</dbReference>
<feature type="compositionally biased region" description="Low complexity" evidence="1">
    <location>
        <begin position="192"/>
        <end position="202"/>
    </location>
</feature>
<name>A0ABP9DSB8_9GAMM</name>
<sequence>MRADAAGARTWLLGAASLWALSFWVLGLAGLGSRIERLPEDPALLQPLPQLPPPVAERLGPMPQYASIGDRPLFTNDRRPKPFFINPDGEEPQNTFEFILTSVLLTPQVEMAILHPAGGGDPVRVKVGEAPDGAAAWNLVSLSRRSAVFAGPEGNTTLELRVFDGTGGEAPTVVAAPRASPTGDATAASSGRPANDTPTPDAAQPPPPGAPATQARASTEKTETGVPQTPEDQVEAIRQRIEARRAQLRRQAMTPQPPVPDPEQ</sequence>
<feature type="region of interest" description="Disordered" evidence="1">
    <location>
        <begin position="169"/>
        <end position="264"/>
    </location>
</feature>
<proteinExistence type="predicted"/>
<evidence type="ECO:0000256" key="1">
    <source>
        <dbReference type="SAM" id="MobiDB-lite"/>
    </source>
</evidence>
<dbReference type="Proteomes" id="UP001501323">
    <property type="component" value="Unassembled WGS sequence"/>
</dbReference>
<gene>
    <name evidence="2" type="ORF">GCM10023332_01000</name>
</gene>
<evidence type="ECO:0000313" key="3">
    <source>
        <dbReference type="Proteomes" id="UP001501323"/>
    </source>
</evidence>
<evidence type="ECO:0008006" key="4">
    <source>
        <dbReference type="Google" id="ProtNLM"/>
    </source>
</evidence>
<evidence type="ECO:0000313" key="2">
    <source>
        <dbReference type="EMBL" id="GAA4853754.1"/>
    </source>
</evidence>